<accession>Q47SL0</accession>
<protein>
    <submittedName>
        <fullName evidence="2">Uncharacterized protein</fullName>
    </submittedName>
</protein>
<gene>
    <name evidence="2" type="ordered locus">Tfu_0519</name>
</gene>
<dbReference type="KEGG" id="tfu:Tfu_0519"/>
<evidence type="ECO:0000256" key="1">
    <source>
        <dbReference type="SAM" id="MobiDB-lite"/>
    </source>
</evidence>
<evidence type="ECO:0000313" key="2">
    <source>
        <dbReference type="EMBL" id="AAZ54557.1"/>
    </source>
</evidence>
<feature type="compositionally biased region" description="Acidic residues" evidence="1">
    <location>
        <begin position="45"/>
        <end position="54"/>
    </location>
</feature>
<sequence length="82" mass="9227">MRRRTAPPTGGPMAPEPKRPHVAPDDDDHPLEAPEADVADQRISDDEEETPLELELDRGWEVPEADAVEQALEVPEDEDDYR</sequence>
<organism evidence="2">
    <name type="scientific">Thermobifida fusca (strain YX)</name>
    <dbReference type="NCBI Taxonomy" id="269800"/>
    <lineage>
        <taxon>Bacteria</taxon>
        <taxon>Bacillati</taxon>
        <taxon>Actinomycetota</taxon>
        <taxon>Actinomycetes</taxon>
        <taxon>Streptosporangiales</taxon>
        <taxon>Nocardiopsidaceae</taxon>
        <taxon>Thermobifida</taxon>
    </lineage>
</organism>
<name>Q47SL0_THEFY</name>
<dbReference type="STRING" id="269800.Tfu_0519"/>
<dbReference type="AlphaFoldDB" id="Q47SL0"/>
<proteinExistence type="predicted"/>
<feature type="region of interest" description="Disordered" evidence="1">
    <location>
        <begin position="1"/>
        <end position="82"/>
    </location>
</feature>
<dbReference type="EMBL" id="CP000088">
    <property type="protein sequence ID" value="AAZ54557.1"/>
    <property type="molecule type" value="Genomic_DNA"/>
</dbReference>
<reference evidence="2" key="1">
    <citation type="submission" date="2005-07" db="EMBL/GenBank/DDBJ databases">
        <title>Complete sequence of Thermobifida fusca YX.</title>
        <authorList>
            <consortium name="US DOE Joint Genome Institute"/>
            <person name="Copeland A."/>
            <person name="Lucas S."/>
            <person name="Lapidus A."/>
            <person name="Barry K."/>
            <person name="Detter J.C."/>
            <person name="Glavina T."/>
            <person name="Hammon N."/>
            <person name="Israni S."/>
            <person name="Pitluck S."/>
            <person name="Di Bartolo G."/>
            <person name="Chain P."/>
            <person name="Schmutz J."/>
            <person name="Larimer F."/>
            <person name="Land M."/>
            <person name="Lykidis A."/>
            <person name="Richardson P."/>
        </authorList>
    </citation>
    <scope>NUCLEOTIDE SEQUENCE</scope>
    <source>
        <strain evidence="2">YX</strain>
    </source>
</reference>
<dbReference type="HOGENOM" id="CLU_2557182_0_0_11"/>
<feature type="compositionally biased region" description="Acidic residues" evidence="1">
    <location>
        <begin position="25"/>
        <end position="38"/>
    </location>
</feature>